<sequence>MVHDGQRKMGSIFVPSFFTIYFFDTPSNFRAPILRNGLLMPVLIPTPPKKKPAVWNIRSAIHLAKSSRERSKKPVRMQIPVISNREIDEIFPIRAWLGNTTINIEVIEIINLLYGEFY</sequence>
<gene>
    <name evidence="1" type="ORF">HMPREF9430_00848</name>
</gene>
<evidence type="ECO:0000313" key="2">
    <source>
        <dbReference type="Proteomes" id="UP000004097"/>
    </source>
</evidence>
<keyword evidence="2" id="KW-1185">Reference proteome</keyword>
<dbReference type="Proteomes" id="UP000004097">
    <property type="component" value="Unassembled WGS sequence"/>
</dbReference>
<reference evidence="1 2" key="1">
    <citation type="submission" date="2010-08" db="EMBL/GenBank/DDBJ databases">
        <authorList>
            <person name="Weinstock G."/>
            <person name="Sodergren E."/>
            <person name="Clifton S."/>
            <person name="Fulton L."/>
            <person name="Fulton B."/>
            <person name="Courtney L."/>
            <person name="Fronick C."/>
            <person name="Harrison M."/>
            <person name="Strong C."/>
            <person name="Farmer C."/>
            <person name="Delahaunty K."/>
            <person name="Markovic C."/>
            <person name="Hall O."/>
            <person name="Minx P."/>
            <person name="Tomlinson C."/>
            <person name="Mitreva M."/>
            <person name="Hou S."/>
            <person name="Chen J."/>
            <person name="Wollam A."/>
            <person name="Pepin K.H."/>
            <person name="Johnson M."/>
            <person name="Bhonagiri V."/>
            <person name="Zhang X."/>
            <person name="Suruliraj S."/>
            <person name="Warren W."/>
            <person name="Chinwalla A."/>
            <person name="Mardis E.R."/>
            <person name="Wilson R.K."/>
        </authorList>
    </citation>
    <scope>NUCLEOTIDE SEQUENCE [LARGE SCALE GENOMIC DNA]</scope>
    <source>
        <strain evidence="1 2">F0204</strain>
    </source>
</reference>
<accession>E7MMT1</accession>
<protein>
    <submittedName>
        <fullName evidence="1">Uncharacterized protein</fullName>
    </submittedName>
</protein>
<organism evidence="1 2">
    <name type="scientific">Solobacterium moorei F0204</name>
    <dbReference type="NCBI Taxonomy" id="706433"/>
    <lineage>
        <taxon>Bacteria</taxon>
        <taxon>Bacillati</taxon>
        <taxon>Bacillota</taxon>
        <taxon>Erysipelotrichia</taxon>
        <taxon>Erysipelotrichales</taxon>
        <taxon>Erysipelotrichaceae</taxon>
        <taxon>Solobacterium</taxon>
    </lineage>
</organism>
<dbReference type="AlphaFoldDB" id="E7MMT1"/>
<name>E7MMT1_9FIRM</name>
<dbReference type="EMBL" id="AECQ01000013">
    <property type="protein sequence ID" value="EFW24665.1"/>
    <property type="molecule type" value="Genomic_DNA"/>
</dbReference>
<dbReference type="STRING" id="706433.HMPREF9430_00848"/>
<comment type="caution">
    <text evidence="1">The sequence shown here is derived from an EMBL/GenBank/DDBJ whole genome shotgun (WGS) entry which is preliminary data.</text>
</comment>
<proteinExistence type="predicted"/>
<dbReference type="HOGENOM" id="CLU_2071574_0_0_9"/>
<evidence type="ECO:0000313" key="1">
    <source>
        <dbReference type="EMBL" id="EFW24665.1"/>
    </source>
</evidence>